<dbReference type="AlphaFoldDB" id="A0AAV4AZT5"/>
<accession>A0AAV4AZT5</accession>
<dbReference type="InterPro" id="IPR001304">
    <property type="entry name" value="C-type_lectin-like"/>
</dbReference>
<feature type="compositionally biased region" description="Basic residues" evidence="1">
    <location>
        <begin position="10"/>
        <end position="24"/>
    </location>
</feature>
<dbReference type="CDD" id="cd00037">
    <property type="entry name" value="CLECT"/>
    <property type="match status" value="1"/>
</dbReference>
<keyword evidence="3" id="KW-0675">Receptor</keyword>
<evidence type="ECO:0000313" key="4">
    <source>
        <dbReference type="Proteomes" id="UP000735302"/>
    </source>
</evidence>
<protein>
    <submittedName>
        <fullName evidence="3">Macrophage mannose receptor 1</fullName>
    </submittedName>
</protein>
<dbReference type="InterPro" id="IPR016187">
    <property type="entry name" value="CTDL_fold"/>
</dbReference>
<dbReference type="InterPro" id="IPR050111">
    <property type="entry name" value="C-type_lectin/snaclec_domain"/>
</dbReference>
<keyword evidence="4" id="KW-1185">Reference proteome</keyword>
<feature type="domain" description="C-type lectin" evidence="2">
    <location>
        <begin position="100"/>
        <end position="183"/>
    </location>
</feature>
<dbReference type="InterPro" id="IPR016186">
    <property type="entry name" value="C-type_lectin-like/link_sf"/>
</dbReference>
<evidence type="ECO:0000259" key="2">
    <source>
        <dbReference type="PROSITE" id="PS50041"/>
    </source>
</evidence>
<sequence length="183" mass="21835">MFEENDRIARTKQKKRQIRRSTKRMNREGRRKEMMNMKGRKPEEETAKKKKLLSNNTVLESFDERVHAYYIIQFHVSYGKGFYFCSSGSACDTDWIKTPRFDSCVRVFGSEKDSQLRWSTARRFCQESKGDLATIRDETMSNFIRDRIVAHFNLPMWIGFHKSTGEERWHWLDEDGTVWNMPG</sequence>
<dbReference type="SUPFAM" id="SSF56436">
    <property type="entry name" value="C-type lectin-like"/>
    <property type="match status" value="1"/>
</dbReference>
<evidence type="ECO:0000313" key="3">
    <source>
        <dbReference type="EMBL" id="GFO12537.1"/>
    </source>
</evidence>
<dbReference type="Gene3D" id="3.10.100.10">
    <property type="entry name" value="Mannose-Binding Protein A, subunit A"/>
    <property type="match status" value="1"/>
</dbReference>
<feature type="region of interest" description="Disordered" evidence="1">
    <location>
        <begin position="1"/>
        <end position="49"/>
    </location>
</feature>
<dbReference type="Proteomes" id="UP000735302">
    <property type="component" value="Unassembled WGS sequence"/>
</dbReference>
<organism evidence="3 4">
    <name type="scientific">Plakobranchus ocellatus</name>
    <dbReference type="NCBI Taxonomy" id="259542"/>
    <lineage>
        <taxon>Eukaryota</taxon>
        <taxon>Metazoa</taxon>
        <taxon>Spiralia</taxon>
        <taxon>Lophotrochozoa</taxon>
        <taxon>Mollusca</taxon>
        <taxon>Gastropoda</taxon>
        <taxon>Heterobranchia</taxon>
        <taxon>Euthyneura</taxon>
        <taxon>Panpulmonata</taxon>
        <taxon>Sacoglossa</taxon>
        <taxon>Placobranchoidea</taxon>
        <taxon>Plakobranchidae</taxon>
        <taxon>Plakobranchus</taxon>
    </lineage>
</organism>
<dbReference type="PROSITE" id="PS50041">
    <property type="entry name" value="C_TYPE_LECTIN_2"/>
    <property type="match status" value="1"/>
</dbReference>
<evidence type="ECO:0000256" key="1">
    <source>
        <dbReference type="SAM" id="MobiDB-lite"/>
    </source>
</evidence>
<dbReference type="EMBL" id="BLXT01004434">
    <property type="protein sequence ID" value="GFO12537.1"/>
    <property type="molecule type" value="Genomic_DNA"/>
</dbReference>
<comment type="caution">
    <text evidence="3">The sequence shown here is derived from an EMBL/GenBank/DDBJ whole genome shotgun (WGS) entry which is preliminary data.</text>
</comment>
<name>A0AAV4AZT5_9GAST</name>
<dbReference type="PANTHER" id="PTHR22803">
    <property type="entry name" value="MANNOSE, PHOSPHOLIPASE, LECTIN RECEPTOR RELATED"/>
    <property type="match status" value="1"/>
</dbReference>
<dbReference type="Pfam" id="PF00059">
    <property type="entry name" value="Lectin_C"/>
    <property type="match status" value="1"/>
</dbReference>
<gene>
    <name evidence="3" type="ORF">PoB_003904200</name>
</gene>
<feature type="compositionally biased region" description="Basic and acidic residues" evidence="1">
    <location>
        <begin position="25"/>
        <end position="47"/>
    </location>
</feature>
<proteinExistence type="predicted"/>
<reference evidence="3 4" key="1">
    <citation type="journal article" date="2021" name="Elife">
        <title>Chloroplast acquisition without the gene transfer in kleptoplastic sea slugs, Plakobranchus ocellatus.</title>
        <authorList>
            <person name="Maeda T."/>
            <person name="Takahashi S."/>
            <person name="Yoshida T."/>
            <person name="Shimamura S."/>
            <person name="Takaki Y."/>
            <person name="Nagai Y."/>
            <person name="Toyoda A."/>
            <person name="Suzuki Y."/>
            <person name="Arimoto A."/>
            <person name="Ishii H."/>
            <person name="Satoh N."/>
            <person name="Nishiyama T."/>
            <person name="Hasebe M."/>
            <person name="Maruyama T."/>
            <person name="Minagawa J."/>
            <person name="Obokata J."/>
            <person name="Shigenobu S."/>
        </authorList>
    </citation>
    <scope>NUCLEOTIDE SEQUENCE [LARGE SCALE GENOMIC DNA]</scope>
</reference>